<evidence type="ECO:0000313" key="2">
    <source>
        <dbReference type="EMBL" id="KAK0746335.1"/>
    </source>
</evidence>
<protein>
    <submittedName>
        <fullName evidence="2">Uncharacterized protein</fullName>
    </submittedName>
</protein>
<proteinExistence type="predicted"/>
<feature type="transmembrane region" description="Helical" evidence="1">
    <location>
        <begin position="96"/>
        <end position="117"/>
    </location>
</feature>
<gene>
    <name evidence="2" type="ORF">B0T18DRAFT_306801</name>
</gene>
<evidence type="ECO:0000256" key="1">
    <source>
        <dbReference type="SAM" id="Phobius"/>
    </source>
</evidence>
<keyword evidence="1" id="KW-0812">Transmembrane</keyword>
<feature type="transmembrane region" description="Helical" evidence="1">
    <location>
        <begin position="51"/>
        <end position="76"/>
    </location>
</feature>
<dbReference type="EMBL" id="JAUKUD010000004">
    <property type="protein sequence ID" value="KAK0746335.1"/>
    <property type="molecule type" value="Genomic_DNA"/>
</dbReference>
<feature type="transmembrane region" description="Helical" evidence="1">
    <location>
        <begin position="7"/>
        <end position="31"/>
    </location>
</feature>
<organism evidence="2 3">
    <name type="scientific">Schizothecium vesticola</name>
    <dbReference type="NCBI Taxonomy" id="314040"/>
    <lineage>
        <taxon>Eukaryota</taxon>
        <taxon>Fungi</taxon>
        <taxon>Dikarya</taxon>
        <taxon>Ascomycota</taxon>
        <taxon>Pezizomycotina</taxon>
        <taxon>Sordariomycetes</taxon>
        <taxon>Sordariomycetidae</taxon>
        <taxon>Sordariales</taxon>
        <taxon>Schizotheciaceae</taxon>
        <taxon>Schizothecium</taxon>
    </lineage>
</organism>
<dbReference type="AlphaFoldDB" id="A0AA40EVI7"/>
<accession>A0AA40EVI7</accession>
<keyword evidence="1" id="KW-0472">Membrane</keyword>
<evidence type="ECO:0000313" key="3">
    <source>
        <dbReference type="Proteomes" id="UP001172155"/>
    </source>
</evidence>
<keyword evidence="1" id="KW-1133">Transmembrane helix</keyword>
<sequence>SVRDFETFVSFILSISLFGATTFAIIAGQMTDPVDIWKPTPPPFDLSTVRAFLGIAWLCFVLSLAVAGYSTSILFLRRHEAEGIYDRNWGRAWDRFGLAASVVLHLLVVVAFMFLSLCLVAY</sequence>
<feature type="non-terminal residue" evidence="2">
    <location>
        <position position="1"/>
    </location>
</feature>
<dbReference type="Proteomes" id="UP001172155">
    <property type="component" value="Unassembled WGS sequence"/>
</dbReference>
<keyword evidence="3" id="KW-1185">Reference proteome</keyword>
<name>A0AA40EVI7_9PEZI</name>
<comment type="caution">
    <text evidence="2">The sequence shown here is derived from an EMBL/GenBank/DDBJ whole genome shotgun (WGS) entry which is preliminary data.</text>
</comment>
<feature type="non-terminal residue" evidence="2">
    <location>
        <position position="122"/>
    </location>
</feature>
<reference evidence="2" key="1">
    <citation type="submission" date="2023-06" db="EMBL/GenBank/DDBJ databases">
        <title>Genome-scale phylogeny and comparative genomics of the fungal order Sordariales.</title>
        <authorList>
            <consortium name="Lawrence Berkeley National Laboratory"/>
            <person name="Hensen N."/>
            <person name="Bonometti L."/>
            <person name="Westerberg I."/>
            <person name="Brannstrom I.O."/>
            <person name="Guillou S."/>
            <person name="Cros-Aarteil S."/>
            <person name="Calhoun S."/>
            <person name="Haridas S."/>
            <person name="Kuo A."/>
            <person name="Mondo S."/>
            <person name="Pangilinan J."/>
            <person name="Riley R."/>
            <person name="LaButti K."/>
            <person name="Andreopoulos B."/>
            <person name="Lipzen A."/>
            <person name="Chen C."/>
            <person name="Yanf M."/>
            <person name="Daum C."/>
            <person name="Ng V."/>
            <person name="Clum A."/>
            <person name="Steindorff A."/>
            <person name="Ohm R."/>
            <person name="Martin F."/>
            <person name="Silar P."/>
            <person name="Natvig D."/>
            <person name="Lalanne C."/>
            <person name="Gautier V."/>
            <person name="Ament-velasquez S.L."/>
            <person name="Kruys A."/>
            <person name="Hutchinson M.I."/>
            <person name="Powell A.J."/>
            <person name="Barry K."/>
            <person name="Miller A.N."/>
            <person name="Grigoriev I.V."/>
            <person name="Debuchy R."/>
            <person name="Gladieux P."/>
            <person name="Thoren M.H."/>
            <person name="Johannesson H."/>
        </authorList>
    </citation>
    <scope>NUCLEOTIDE SEQUENCE</scope>
    <source>
        <strain evidence="2">SMH3187-1</strain>
    </source>
</reference>